<dbReference type="SUPFAM" id="SSF50182">
    <property type="entry name" value="Sm-like ribonucleoproteins"/>
    <property type="match status" value="1"/>
</dbReference>
<evidence type="ECO:0000259" key="9">
    <source>
        <dbReference type="Pfam" id="PF00924"/>
    </source>
</evidence>
<evidence type="ECO:0000256" key="7">
    <source>
        <dbReference type="ARBA" id="ARBA00059688"/>
    </source>
</evidence>
<dbReference type="InterPro" id="IPR006685">
    <property type="entry name" value="MscS_channel_2nd"/>
</dbReference>
<dbReference type="RefSeq" id="WP_101330214.1">
    <property type="nucleotide sequence ID" value="NZ_PJNH01000001.1"/>
</dbReference>
<proteinExistence type="inferred from homology"/>
<feature type="domain" description="Mechanosensitive ion channel transmembrane helices 2/3" evidence="11">
    <location>
        <begin position="68"/>
        <end position="106"/>
    </location>
</feature>
<keyword evidence="3" id="KW-1003">Cell membrane</keyword>
<evidence type="ECO:0000259" key="10">
    <source>
        <dbReference type="Pfam" id="PF21082"/>
    </source>
</evidence>
<organism evidence="12 13">
    <name type="scientific">Halalkalibacillus sediminis</name>
    <dbReference type="NCBI Taxonomy" id="2018042"/>
    <lineage>
        <taxon>Bacteria</taxon>
        <taxon>Bacillati</taxon>
        <taxon>Bacillota</taxon>
        <taxon>Bacilli</taxon>
        <taxon>Bacillales</taxon>
        <taxon>Bacillaceae</taxon>
        <taxon>Halalkalibacillus</taxon>
    </lineage>
</organism>
<evidence type="ECO:0000256" key="4">
    <source>
        <dbReference type="ARBA" id="ARBA00022692"/>
    </source>
</evidence>
<dbReference type="Pfam" id="PF00924">
    <property type="entry name" value="MS_channel_2nd"/>
    <property type="match status" value="1"/>
</dbReference>
<dbReference type="PANTHER" id="PTHR30460">
    <property type="entry name" value="MODERATE CONDUCTANCE MECHANOSENSITIVE CHANNEL YBIO"/>
    <property type="match status" value="1"/>
</dbReference>
<comment type="similarity">
    <text evidence="2">Belongs to the MscS (TC 1.A.23) family.</text>
</comment>
<dbReference type="InterPro" id="IPR045276">
    <property type="entry name" value="YbiO_bact"/>
</dbReference>
<dbReference type="AlphaFoldDB" id="A0A2I0QWJ5"/>
<dbReference type="InterPro" id="IPR023408">
    <property type="entry name" value="MscS_beta-dom_sf"/>
</dbReference>
<keyword evidence="5 8" id="KW-1133">Transmembrane helix</keyword>
<keyword evidence="13" id="KW-1185">Reference proteome</keyword>
<dbReference type="InterPro" id="IPR049278">
    <property type="entry name" value="MS_channel_C"/>
</dbReference>
<dbReference type="FunFam" id="3.30.70.100:FF:000018">
    <property type="entry name" value="MscS mechanosensitive ion channel"/>
    <property type="match status" value="1"/>
</dbReference>
<dbReference type="OrthoDB" id="9809206at2"/>
<evidence type="ECO:0000313" key="13">
    <source>
        <dbReference type="Proteomes" id="UP000243524"/>
    </source>
</evidence>
<evidence type="ECO:0000256" key="2">
    <source>
        <dbReference type="ARBA" id="ARBA00008017"/>
    </source>
</evidence>
<dbReference type="Pfam" id="PF21088">
    <property type="entry name" value="MS_channel_1st"/>
    <property type="match status" value="1"/>
</dbReference>
<dbReference type="Proteomes" id="UP000243524">
    <property type="component" value="Unassembled WGS sequence"/>
</dbReference>
<dbReference type="GO" id="GO:0008381">
    <property type="term" value="F:mechanosensitive monoatomic ion channel activity"/>
    <property type="evidence" value="ECO:0007669"/>
    <property type="project" value="InterPro"/>
</dbReference>
<dbReference type="SUPFAM" id="SSF82689">
    <property type="entry name" value="Mechanosensitive channel protein MscS (YggB), C-terminal domain"/>
    <property type="match status" value="1"/>
</dbReference>
<dbReference type="Pfam" id="PF21082">
    <property type="entry name" value="MS_channel_3rd"/>
    <property type="match status" value="1"/>
</dbReference>
<dbReference type="FunFam" id="1.10.287.1260:FF:000005">
    <property type="entry name" value="Mechanosensitive ion channel family protein"/>
    <property type="match status" value="1"/>
</dbReference>
<evidence type="ECO:0000256" key="1">
    <source>
        <dbReference type="ARBA" id="ARBA00004651"/>
    </source>
</evidence>
<dbReference type="FunFam" id="2.30.30.60:FF:000001">
    <property type="entry name" value="MscS Mechanosensitive ion channel"/>
    <property type="match status" value="1"/>
</dbReference>
<evidence type="ECO:0000313" key="12">
    <source>
        <dbReference type="EMBL" id="PKR78470.1"/>
    </source>
</evidence>
<feature type="transmembrane region" description="Helical" evidence="8">
    <location>
        <begin position="62"/>
        <end position="83"/>
    </location>
</feature>
<comment type="function">
    <text evidence="7">May play a role in resistance to osmotic downshock.</text>
</comment>
<feature type="domain" description="Mechanosensitive ion channel MscS C-terminal" evidence="10">
    <location>
        <begin position="179"/>
        <end position="262"/>
    </location>
</feature>
<reference evidence="12 13" key="1">
    <citation type="submission" date="2017-06" db="EMBL/GenBank/DDBJ databases">
        <title>the draft geome sequence of Illustriluteabacillus marina B3227.</title>
        <authorList>
            <person name="He R.-H."/>
            <person name="Du Z.-J."/>
        </authorList>
    </citation>
    <scope>NUCLEOTIDE SEQUENCE [LARGE SCALE GENOMIC DNA]</scope>
    <source>
        <strain evidence="12 13">B3227</strain>
    </source>
</reference>
<dbReference type="GO" id="GO:0005886">
    <property type="term" value="C:plasma membrane"/>
    <property type="evidence" value="ECO:0007669"/>
    <property type="project" value="UniProtKB-SubCell"/>
</dbReference>
<accession>A0A2I0QWJ5</accession>
<dbReference type="SUPFAM" id="SSF82861">
    <property type="entry name" value="Mechanosensitive channel protein MscS (YggB), transmembrane region"/>
    <property type="match status" value="1"/>
</dbReference>
<dbReference type="Gene3D" id="1.10.287.1260">
    <property type="match status" value="1"/>
</dbReference>
<protein>
    <submittedName>
        <fullName evidence="12">Mechanosensitive ion channel protein</fullName>
    </submittedName>
</protein>
<evidence type="ECO:0000256" key="8">
    <source>
        <dbReference type="SAM" id="Phobius"/>
    </source>
</evidence>
<feature type="transmembrane region" description="Helical" evidence="8">
    <location>
        <begin position="89"/>
        <end position="120"/>
    </location>
</feature>
<gene>
    <name evidence="12" type="ORF">CEY16_01555</name>
</gene>
<dbReference type="InterPro" id="IPR010920">
    <property type="entry name" value="LSM_dom_sf"/>
</dbReference>
<evidence type="ECO:0000256" key="6">
    <source>
        <dbReference type="ARBA" id="ARBA00023136"/>
    </source>
</evidence>
<dbReference type="EMBL" id="PJNH01000001">
    <property type="protein sequence ID" value="PKR78470.1"/>
    <property type="molecule type" value="Genomic_DNA"/>
</dbReference>
<dbReference type="InterPro" id="IPR049142">
    <property type="entry name" value="MS_channel_1st"/>
</dbReference>
<feature type="domain" description="Mechanosensitive ion channel MscS" evidence="9">
    <location>
        <begin position="108"/>
        <end position="172"/>
    </location>
</feature>
<keyword evidence="4 8" id="KW-0812">Transmembrane</keyword>
<dbReference type="PANTHER" id="PTHR30460:SF0">
    <property type="entry name" value="MODERATE CONDUCTANCE MECHANOSENSITIVE CHANNEL YBIO"/>
    <property type="match status" value="1"/>
</dbReference>
<comment type="caution">
    <text evidence="12">The sequence shown here is derived from an EMBL/GenBank/DDBJ whole genome shotgun (WGS) entry which is preliminary data.</text>
</comment>
<evidence type="ECO:0000256" key="5">
    <source>
        <dbReference type="ARBA" id="ARBA00022989"/>
    </source>
</evidence>
<feature type="transmembrane region" description="Helical" evidence="8">
    <location>
        <begin position="12"/>
        <end position="33"/>
    </location>
</feature>
<dbReference type="InterPro" id="IPR011014">
    <property type="entry name" value="MscS_channel_TM-2"/>
</dbReference>
<comment type="subcellular location">
    <subcellularLocation>
        <location evidence="1">Cell membrane</location>
        <topology evidence="1">Multi-pass membrane protein</topology>
    </subcellularLocation>
</comment>
<dbReference type="Gene3D" id="3.30.70.100">
    <property type="match status" value="1"/>
</dbReference>
<sequence length="276" mass="30470">MDFFNMEQLATSAVAIGGKILLILIVFALLAPIGRRVIHSSMNQLGKRQNLTEGRKQTLEKLLLSIYTYVLFFIFLVMILGAFDLDIGPMLAAAGIVGLAIGFGAQGIVSDVVTGFFILVEKQIDVDDYITAGGENGIVEELGLRTTQVRGFDGTLHFIPNRNILNVNNHSRGNMRALVDIGISYDASIDEAMVVLQRVCDDLRDSDERIKDGPNVVGVQSIGSSDIVLRILAQTKNMEQWGVEREIRKRIKEALDEAGIDIPFPHQEIIMKNDQD</sequence>
<evidence type="ECO:0000256" key="3">
    <source>
        <dbReference type="ARBA" id="ARBA00022475"/>
    </source>
</evidence>
<keyword evidence="6 8" id="KW-0472">Membrane</keyword>
<name>A0A2I0QWJ5_9BACI</name>
<evidence type="ECO:0000259" key="11">
    <source>
        <dbReference type="Pfam" id="PF21088"/>
    </source>
</evidence>
<dbReference type="InterPro" id="IPR011066">
    <property type="entry name" value="MscS_channel_C_sf"/>
</dbReference>
<dbReference type="Gene3D" id="2.30.30.60">
    <property type="match status" value="1"/>
</dbReference>